<protein>
    <submittedName>
        <fullName evidence="1">Uncharacterized protein</fullName>
    </submittedName>
</protein>
<dbReference type="Gene3D" id="3.40.91.30">
    <property type="match status" value="1"/>
</dbReference>
<dbReference type="EMBL" id="BK015602">
    <property type="protein sequence ID" value="DAE15319.1"/>
    <property type="molecule type" value="Genomic_DNA"/>
</dbReference>
<name>A0A8S5Q7K3_9CAUD</name>
<evidence type="ECO:0000313" key="1">
    <source>
        <dbReference type="EMBL" id="DAE15319.1"/>
    </source>
</evidence>
<sequence length="207" mass="24713">MSEFKAIQTEYKGYLFRSRLEARWAVFFDAMGIEWEYEPEGIVLSDGTNYLPDFYLPHFHCYFEVKRRSIKGTPEEERAISKISNGEYTDSWAGMICFGDPMDDDLYIFCQEMDDGGGGSYENPVTIGFHPETHEPYLFAYNDRRDRTFFTHFGEDMEDSYIPMVTHEYGTYQYRDFVNKRVYRARELARQARFEYGETPRVRRSYR</sequence>
<reference evidence="1" key="1">
    <citation type="journal article" date="2021" name="Proc. Natl. Acad. Sci. U.S.A.">
        <title>A Catalog of Tens of Thousands of Viruses from Human Metagenomes Reveals Hidden Associations with Chronic Diseases.</title>
        <authorList>
            <person name="Tisza M.J."/>
            <person name="Buck C.B."/>
        </authorList>
    </citation>
    <scope>NUCLEOTIDE SEQUENCE</scope>
    <source>
        <strain evidence="1">CtUGR26</strain>
    </source>
</reference>
<proteinExistence type="predicted"/>
<organism evidence="1">
    <name type="scientific">Siphoviridae sp. ctUGR26</name>
    <dbReference type="NCBI Taxonomy" id="2825527"/>
    <lineage>
        <taxon>Viruses</taxon>
        <taxon>Duplodnaviria</taxon>
        <taxon>Heunggongvirae</taxon>
        <taxon>Uroviricota</taxon>
        <taxon>Caudoviricetes</taxon>
    </lineage>
</organism>
<accession>A0A8S5Q7K3</accession>